<dbReference type="EMBL" id="CAJNRG010015096">
    <property type="protein sequence ID" value="CAF2161748.1"/>
    <property type="molecule type" value="Genomic_DNA"/>
</dbReference>
<keyword evidence="2" id="KW-0472">Membrane</keyword>
<evidence type="ECO:0000313" key="3">
    <source>
        <dbReference type="EMBL" id="CAF1960522.1"/>
    </source>
</evidence>
<keyword evidence="2" id="KW-0812">Transmembrane</keyword>
<evidence type="ECO:0000256" key="1">
    <source>
        <dbReference type="SAM" id="Coils"/>
    </source>
</evidence>
<gene>
    <name evidence="6" type="ORF">OVN521_LOCUS12514</name>
    <name evidence="5" type="ORF">UXM345_LOCUS12029</name>
    <name evidence="3" type="ORF">WKI299_LOCUS2820</name>
    <name evidence="4" type="ORF">XDN619_LOCUS30504</name>
</gene>
<dbReference type="Proteomes" id="UP000663887">
    <property type="component" value="Unassembled WGS sequence"/>
</dbReference>
<feature type="transmembrane region" description="Helical" evidence="2">
    <location>
        <begin position="354"/>
        <end position="376"/>
    </location>
</feature>
<reference evidence="6" key="1">
    <citation type="submission" date="2021-02" db="EMBL/GenBank/DDBJ databases">
        <authorList>
            <person name="Nowell W R."/>
        </authorList>
    </citation>
    <scope>NUCLEOTIDE SEQUENCE</scope>
</reference>
<protein>
    <submittedName>
        <fullName evidence="6">Uncharacterized protein</fullName>
    </submittedName>
</protein>
<dbReference type="AlphaFoldDB" id="A0A819L5I2"/>
<comment type="caution">
    <text evidence="6">The sequence shown here is derived from an EMBL/GenBank/DDBJ whole genome shotgun (WGS) entry which is preliminary data.</text>
</comment>
<organism evidence="6 7">
    <name type="scientific">Rotaria magnacalcarata</name>
    <dbReference type="NCBI Taxonomy" id="392030"/>
    <lineage>
        <taxon>Eukaryota</taxon>
        <taxon>Metazoa</taxon>
        <taxon>Spiralia</taxon>
        <taxon>Gnathifera</taxon>
        <taxon>Rotifera</taxon>
        <taxon>Eurotatoria</taxon>
        <taxon>Bdelloidea</taxon>
        <taxon>Philodinida</taxon>
        <taxon>Philodinidae</taxon>
        <taxon>Rotaria</taxon>
    </lineage>
</organism>
<dbReference type="EMBL" id="CAJOBF010001228">
    <property type="protein sequence ID" value="CAF3928138.1"/>
    <property type="molecule type" value="Genomic_DNA"/>
</dbReference>
<dbReference type="Proteomes" id="UP000663842">
    <property type="component" value="Unassembled WGS sequence"/>
</dbReference>
<proteinExistence type="predicted"/>
<evidence type="ECO:0000256" key="2">
    <source>
        <dbReference type="SAM" id="Phobius"/>
    </source>
</evidence>
<evidence type="ECO:0000313" key="5">
    <source>
        <dbReference type="EMBL" id="CAF3928138.1"/>
    </source>
</evidence>
<accession>A0A819L5I2</accession>
<keyword evidence="2" id="KW-1133">Transmembrane helix</keyword>
<feature type="coiled-coil region" evidence="1">
    <location>
        <begin position="384"/>
        <end position="418"/>
    </location>
</feature>
<dbReference type="Proteomes" id="UP000663866">
    <property type="component" value="Unassembled WGS sequence"/>
</dbReference>
<evidence type="ECO:0000313" key="6">
    <source>
        <dbReference type="EMBL" id="CAF3955759.1"/>
    </source>
</evidence>
<dbReference type="EMBL" id="CAJNRF010000422">
    <property type="protein sequence ID" value="CAF1960522.1"/>
    <property type="molecule type" value="Genomic_DNA"/>
</dbReference>
<dbReference type="Proteomes" id="UP000663856">
    <property type="component" value="Unassembled WGS sequence"/>
</dbReference>
<keyword evidence="1" id="KW-0175">Coiled coil</keyword>
<keyword evidence="7" id="KW-1185">Reference proteome</keyword>
<dbReference type="EMBL" id="CAJOBG010001754">
    <property type="protein sequence ID" value="CAF3955759.1"/>
    <property type="molecule type" value="Genomic_DNA"/>
</dbReference>
<evidence type="ECO:0000313" key="4">
    <source>
        <dbReference type="EMBL" id="CAF2161748.1"/>
    </source>
</evidence>
<evidence type="ECO:0000313" key="7">
    <source>
        <dbReference type="Proteomes" id="UP000663866"/>
    </source>
</evidence>
<sequence length="422" mass="47443">MMTTQEVLVTLKGHARLIEIDTKKVTMDSICRQIKLAVDLDDGTPTLIEIYNAKWKNFVAFTKIEQLYQEKMIHFQLDAVTNLPDLNLLIPEVEKLKCVDDKWSGTCKSLGSAASIIFQEISNSKHFTALQLLNGCLAGLRNPNQDLLSFCNSFLRKADGQKHCEKIYSGIDAMLKNKGNSVNSQDCAELCKVCVESIGTVVDALLYNMSFGFAIATAVQSYHIWKAYNEIKEAQNIIEDSKELLTIIDEKIKGIENRLKLIHQTITHNNNNLTRNEILQMQELAKETDSICNSVKQDLDKIKININNEVKYLNIYRTLHTVDTVGNIAQGANAIHTLYRIWDSLPNASSTLKAVTVATGALFASMTVVNIASAIITKEKMKELRQIAEHCEKLKVNAESYEKTIVVLNQYLQQLMREAGEP</sequence>
<name>A0A819L5I2_9BILA</name>